<name>A0A2K8PPR1_STRLA</name>
<dbReference type="GeneID" id="49387895"/>
<gene>
    <name evidence="1" type="ORF">SLAV_34590</name>
</gene>
<dbReference type="KEGG" id="slx:SLAV_34590"/>
<dbReference type="RefSeq" id="WP_030229966.1">
    <property type="nucleotide sequence ID" value="NZ_CP024985.1"/>
</dbReference>
<dbReference type="EMBL" id="CP024985">
    <property type="protein sequence ID" value="ATZ28689.1"/>
    <property type="molecule type" value="Genomic_DNA"/>
</dbReference>
<dbReference type="AlphaFoldDB" id="A0A2K8PPR1"/>
<proteinExistence type="predicted"/>
<accession>A0A2K8PPR1</accession>
<reference evidence="1 2" key="1">
    <citation type="submission" date="2017-11" db="EMBL/GenBank/DDBJ databases">
        <title>Complete genome sequence of Streptomyces lavendulae subsp. lavendulae CCM 3239 (formerly 'Streptomyces aureofaciens CCM 3239'), the producer of the angucycline-type antibiotic auricin.</title>
        <authorList>
            <person name="Busche T."/>
            <person name="Novakova R."/>
            <person name="Al'Dilaimi A."/>
            <person name="Homerova D."/>
            <person name="Feckova L."/>
            <person name="Rezuchova B."/>
            <person name="Mingyar E."/>
            <person name="Csolleiova D."/>
            <person name="Bekeova C."/>
            <person name="Winkler A."/>
            <person name="Sevcikova B."/>
            <person name="Kalinowski J."/>
            <person name="Kormanec J."/>
            <person name="Ruckert C."/>
        </authorList>
    </citation>
    <scope>NUCLEOTIDE SEQUENCE [LARGE SCALE GENOMIC DNA]</scope>
    <source>
        <strain evidence="1 2">CCM 3239</strain>
    </source>
</reference>
<dbReference type="OrthoDB" id="4106032at2"/>
<evidence type="ECO:0000313" key="2">
    <source>
        <dbReference type="Proteomes" id="UP000231791"/>
    </source>
</evidence>
<protein>
    <submittedName>
        <fullName evidence="1">Uncharacterized protein</fullName>
    </submittedName>
</protein>
<dbReference type="Proteomes" id="UP000231791">
    <property type="component" value="Chromosome"/>
</dbReference>
<evidence type="ECO:0000313" key="1">
    <source>
        <dbReference type="EMBL" id="ATZ28689.1"/>
    </source>
</evidence>
<sequence length="210" mass="22908">MNQDGREQAEAFLHPGERLIAWCSCELGPGVPTPPESLLPPPEPSELQRRIEGRLPGPLKQLVKARVLDPRRSRPAAAANAIDRLPDAVDDLGNRLMHGTNMEGDWQSAAGRFVISRAGARGSVTDVLAVTDRRWYALSDVSQLWQMTPVMKQYWETPRSAVSALRARPTGVLQKGRVDIEFTDGSWVAVVASTSRNAAAFVAASARYPG</sequence>
<keyword evidence="2" id="KW-1185">Reference proteome</keyword>
<organism evidence="1 2">
    <name type="scientific">Streptomyces lavendulae subsp. lavendulae</name>
    <dbReference type="NCBI Taxonomy" id="58340"/>
    <lineage>
        <taxon>Bacteria</taxon>
        <taxon>Bacillati</taxon>
        <taxon>Actinomycetota</taxon>
        <taxon>Actinomycetes</taxon>
        <taxon>Kitasatosporales</taxon>
        <taxon>Streptomycetaceae</taxon>
        <taxon>Streptomyces</taxon>
    </lineage>
</organism>